<dbReference type="OrthoDB" id="9835038at2"/>
<accession>A0A5E4RUD8</accession>
<reference evidence="2 3" key="1">
    <citation type="submission" date="2019-08" db="EMBL/GenBank/DDBJ databases">
        <authorList>
            <person name="Peeters C."/>
        </authorList>
    </citation>
    <scope>NUCLEOTIDE SEQUENCE [LARGE SCALE GENOMIC DNA]</scope>
    <source>
        <strain evidence="2 3">LMG 31010</strain>
    </source>
</reference>
<evidence type="ECO:0000256" key="1">
    <source>
        <dbReference type="SAM" id="MobiDB-lite"/>
    </source>
</evidence>
<sequence length="205" mass="21697">MNPPTVSSTGVQPLALVLSETQTQAPTKDGVASGLLKVSQVDYSYEAPHYDYTPPYYSYTPSYQPSSQASSQPSYYPSNHPAYAPTPTENANTSYQGYGYSAPLDPNLHPNDAGQPGAGHAAGMPGDRLAKMSPRHGNNPPDVRRWSGAVGKGDGRPVTANLSIAVQGTAAVGFQISSDGVGPSRFKADEQAYWKALGFQNTSRT</sequence>
<feature type="region of interest" description="Disordered" evidence="1">
    <location>
        <begin position="62"/>
        <end position="154"/>
    </location>
</feature>
<dbReference type="RefSeq" id="WP_150662732.1">
    <property type="nucleotide sequence ID" value="NZ_CABPSA010000001.1"/>
</dbReference>
<evidence type="ECO:0000313" key="2">
    <source>
        <dbReference type="EMBL" id="VVD66401.1"/>
    </source>
</evidence>
<dbReference type="EMBL" id="CABPSA010000001">
    <property type="protein sequence ID" value="VVD66401.1"/>
    <property type="molecule type" value="Genomic_DNA"/>
</dbReference>
<gene>
    <name evidence="2" type="ORF">PCO31010_00375</name>
</gene>
<organism evidence="2 3">
    <name type="scientific">Pandoraea commovens</name>
    <dbReference type="NCBI Taxonomy" id="2508289"/>
    <lineage>
        <taxon>Bacteria</taxon>
        <taxon>Pseudomonadati</taxon>
        <taxon>Pseudomonadota</taxon>
        <taxon>Betaproteobacteria</taxon>
        <taxon>Burkholderiales</taxon>
        <taxon>Burkholderiaceae</taxon>
        <taxon>Pandoraea</taxon>
    </lineage>
</organism>
<evidence type="ECO:0000313" key="3">
    <source>
        <dbReference type="Proteomes" id="UP000343335"/>
    </source>
</evidence>
<proteinExistence type="predicted"/>
<feature type="compositionally biased region" description="Polar residues" evidence="1">
    <location>
        <begin position="87"/>
        <end position="96"/>
    </location>
</feature>
<dbReference type="Proteomes" id="UP000343335">
    <property type="component" value="Unassembled WGS sequence"/>
</dbReference>
<protein>
    <submittedName>
        <fullName evidence="2">Uncharacterized protein</fullName>
    </submittedName>
</protein>
<name>A0A5E4RUD8_9BURK</name>
<dbReference type="AlphaFoldDB" id="A0A5E4RUD8"/>
<feature type="compositionally biased region" description="Low complexity" evidence="1">
    <location>
        <begin position="62"/>
        <end position="78"/>
    </location>
</feature>